<dbReference type="InterPro" id="IPR038475">
    <property type="entry name" value="RecG_C_sf"/>
</dbReference>
<organism evidence="2 3">
    <name type="scientific">Nakamurella flava</name>
    <dbReference type="NCBI Taxonomy" id="2576308"/>
    <lineage>
        <taxon>Bacteria</taxon>
        <taxon>Bacillati</taxon>
        <taxon>Actinomycetota</taxon>
        <taxon>Actinomycetes</taxon>
        <taxon>Nakamurellales</taxon>
        <taxon>Nakamurellaceae</taxon>
        <taxon>Nakamurella</taxon>
    </lineage>
</organism>
<dbReference type="Gene3D" id="3.30.950.30">
    <property type="entry name" value="Schlafen, AAA domain"/>
    <property type="match status" value="1"/>
</dbReference>
<reference evidence="2 3" key="1">
    <citation type="submission" date="2019-05" db="EMBL/GenBank/DDBJ databases">
        <title>Nakamurella sp. N5BH11, whole genome shotgun sequence.</title>
        <authorList>
            <person name="Tuo L."/>
        </authorList>
    </citation>
    <scope>NUCLEOTIDE SEQUENCE [LARGE SCALE GENOMIC DNA]</scope>
    <source>
        <strain evidence="2 3">N5BH11</strain>
    </source>
</reference>
<dbReference type="OrthoDB" id="9805115at2"/>
<sequence>MDDSDLAAVLSLLRRLGGEPSHIEAKKAEGGLPKSLRETLSAFANTDGGSIILGVDESAGFAVINLADPMGLRDGLVQMARDDITPALQIAAEVTELEGHLVVAAEVPAAPSDARPVYVTAQGLATGSYIRGGDGDRRMTQAEIALSVAGRGQPVYDREPVLGSSRADLDVDQLQRTLRRIRSSGHRWAAQADDTALTHRLGITTGSDEDAPLTLAGLLCYGLFPQQFFPQLMLSVVVHPPQDSESVRFIDNQTVRGAIPEMVENALRVIQRNTAVRSTISERGGRQDEPDYPAVAVREALVNALLHRDYSPTTRGTQVQVDITPEQLKITSPGGLFGGVLIESLGDEGISSSRNATLASLLSETYLPSSDDLVCENRATGIPSMMAAARRRGISPPHFSTTISRFVVSMDRSELLGPTTQKWIDSLRANLPTNHHRIAIALLRSGPVTNEMLRQWGIDRIQAGAVLRDIVDQNLAIRDGGRRYARYTLAPGSPADSQPDLFGEVSPLRQAEGRTASLIGALVKRGTAKAADLVQDTGLSRTAVVNQLNKLIESGAVEAIGHARSPTRTYRWATDTPTPTDR</sequence>
<dbReference type="Proteomes" id="UP000306985">
    <property type="component" value="Unassembled WGS sequence"/>
</dbReference>
<dbReference type="SUPFAM" id="SSF46785">
    <property type="entry name" value="Winged helix' DNA-binding domain"/>
    <property type="match status" value="1"/>
</dbReference>
<name>A0A4U6Q8V7_9ACTN</name>
<dbReference type="EMBL" id="SZZH01000007">
    <property type="protein sequence ID" value="TKV56307.1"/>
    <property type="molecule type" value="Genomic_DNA"/>
</dbReference>
<dbReference type="RefSeq" id="WP_137451576.1">
    <property type="nucleotide sequence ID" value="NZ_SZZH01000007.1"/>
</dbReference>
<comment type="caution">
    <text evidence="2">The sequence shown here is derived from an EMBL/GenBank/DDBJ whole genome shotgun (WGS) entry which is preliminary data.</text>
</comment>
<protein>
    <submittedName>
        <fullName evidence="2">Transcriptional regulator</fullName>
    </submittedName>
</protein>
<dbReference type="PANTHER" id="PTHR30595">
    <property type="entry name" value="GLPR-RELATED TRANSCRIPTIONAL REPRESSOR"/>
    <property type="match status" value="1"/>
</dbReference>
<dbReference type="InterPro" id="IPR007421">
    <property type="entry name" value="Schlafen_AlbA_2_dom"/>
</dbReference>
<dbReference type="InterPro" id="IPR038461">
    <property type="entry name" value="Schlafen_AlbA_2_dom_sf"/>
</dbReference>
<evidence type="ECO:0000259" key="1">
    <source>
        <dbReference type="Pfam" id="PF04326"/>
    </source>
</evidence>
<dbReference type="Gene3D" id="3.30.565.60">
    <property type="match status" value="1"/>
</dbReference>
<gene>
    <name evidence="2" type="ORF">FDO65_20280</name>
</gene>
<accession>A0A4U6Q8V7</accession>
<dbReference type="InterPro" id="IPR036388">
    <property type="entry name" value="WH-like_DNA-bd_sf"/>
</dbReference>
<keyword evidence="3" id="KW-1185">Reference proteome</keyword>
<dbReference type="InterPro" id="IPR036390">
    <property type="entry name" value="WH_DNA-bd_sf"/>
</dbReference>
<evidence type="ECO:0000313" key="3">
    <source>
        <dbReference type="Proteomes" id="UP000306985"/>
    </source>
</evidence>
<dbReference type="Gene3D" id="1.10.10.10">
    <property type="entry name" value="Winged helix-like DNA-binding domain superfamily/Winged helix DNA-binding domain"/>
    <property type="match status" value="1"/>
</dbReference>
<feature type="domain" description="Schlafen AlbA-2" evidence="1">
    <location>
        <begin position="21"/>
        <end position="140"/>
    </location>
</feature>
<dbReference type="AlphaFoldDB" id="A0A4U6Q8V7"/>
<dbReference type="PANTHER" id="PTHR30595:SF6">
    <property type="entry name" value="SCHLAFEN ALBA-2 DOMAIN-CONTAINING PROTEIN"/>
    <property type="match status" value="1"/>
</dbReference>
<proteinExistence type="predicted"/>
<dbReference type="Pfam" id="PF13749">
    <property type="entry name" value="HATPase_c_4"/>
    <property type="match status" value="1"/>
</dbReference>
<dbReference type="Pfam" id="PF04326">
    <property type="entry name" value="SLFN_AlbA_2"/>
    <property type="match status" value="1"/>
</dbReference>
<evidence type="ECO:0000313" key="2">
    <source>
        <dbReference type="EMBL" id="TKV56307.1"/>
    </source>
</evidence>